<reference evidence="1 2" key="1">
    <citation type="submission" date="2012-06" db="EMBL/GenBank/DDBJ databases">
        <title>The complete chromosome of genome of Turneriella parva DSM 21527.</title>
        <authorList>
            <consortium name="US DOE Joint Genome Institute (JGI-PGF)"/>
            <person name="Lucas S."/>
            <person name="Han J."/>
            <person name="Lapidus A."/>
            <person name="Bruce D."/>
            <person name="Goodwin L."/>
            <person name="Pitluck S."/>
            <person name="Peters L."/>
            <person name="Kyrpides N."/>
            <person name="Mavromatis K."/>
            <person name="Ivanova N."/>
            <person name="Mikhailova N."/>
            <person name="Chertkov O."/>
            <person name="Detter J.C."/>
            <person name="Tapia R."/>
            <person name="Han C."/>
            <person name="Land M."/>
            <person name="Hauser L."/>
            <person name="Markowitz V."/>
            <person name="Cheng J.-F."/>
            <person name="Hugenholtz P."/>
            <person name="Woyke T."/>
            <person name="Wu D."/>
            <person name="Gronow S."/>
            <person name="Wellnitz S."/>
            <person name="Brambilla E."/>
            <person name="Klenk H.-P."/>
            <person name="Eisen J.A."/>
        </authorList>
    </citation>
    <scope>NUCLEOTIDE SEQUENCE [LARGE SCALE GENOMIC DNA]</scope>
    <source>
        <strain evidence="2">ATCC BAA-1111 / DSM 21527 / NCTC 11395 / H</strain>
    </source>
</reference>
<evidence type="ECO:0000313" key="2">
    <source>
        <dbReference type="Proteomes" id="UP000006048"/>
    </source>
</evidence>
<dbReference type="Proteomes" id="UP000006048">
    <property type="component" value="Chromosome"/>
</dbReference>
<accession>I4B1M5</accession>
<keyword evidence="2" id="KW-1185">Reference proteome</keyword>
<protein>
    <submittedName>
        <fullName evidence="1">Uncharacterized protein</fullName>
    </submittedName>
</protein>
<sequence>MGVSLNSRQKTKETPVKGVSTDCGRWRIALRNEISSVSAEVVEFTINSHHDKTVETPFMGVSLN</sequence>
<dbReference type="KEGG" id="tpx:Turpa_0528"/>
<dbReference type="HOGENOM" id="CLU_2866536_0_0_12"/>
<proteinExistence type="predicted"/>
<evidence type="ECO:0000313" key="1">
    <source>
        <dbReference type="EMBL" id="AFM11182.1"/>
    </source>
</evidence>
<gene>
    <name evidence="1" type="ordered locus">Turpa_0528</name>
</gene>
<dbReference type="AlphaFoldDB" id="I4B1M5"/>
<dbReference type="EMBL" id="CP002959">
    <property type="protein sequence ID" value="AFM11182.1"/>
    <property type="molecule type" value="Genomic_DNA"/>
</dbReference>
<dbReference type="STRING" id="869212.Turpa_0528"/>
<organism evidence="1 2">
    <name type="scientific">Turneriella parva (strain ATCC BAA-1111 / DSM 21527 / NCTC 11395 / H)</name>
    <name type="common">Leptospira parva</name>
    <dbReference type="NCBI Taxonomy" id="869212"/>
    <lineage>
        <taxon>Bacteria</taxon>
        <taxon>Pseudomonadati</taxon>
        <taxon>Spirochaetota</taxon>
        <taxon>Spirochaetia</taxon>
        <taxon>Leptospirales</taxon>
        <taxon>Leptospiraceae</taxon>
        <taxon>Turneriella</taxon>
    </lineage>
</organism>
<name>I4B1M5_TURPD</name>